<keyword evidence="3" id="KW-1185">Reference proteome</keyword>
<evidence type="ECO:0000313" key="2">
    <source>
        <dbReference type="EMBL" id="OWA51635.1"/>
    </source>
</evidence>
<feature type="compositionally biased region" description="Basic and acidic residues" evidence="1">
    <location>
        <begin position="96"/>
        <end position="115"/>
    </location>
</feature>
<evidence type="ECO:0000313" key="3">
    <source>
        <dbReference type="Proteomes" id="UP000192578"/>
    </source>
</evidence>
<comment type="caution">
    <text evidence="2">The sequence shown here is derived from an EMBL/GenBank/DDBJ whole genome shotgun (WGS) entry which is preliminary data.</text>
</comment>
<dbReference type="AlphaFoldDB" id="A0A9X6RL62"/>
<reference evidence="3" key="1">
    <citation type="submission" date="2017-01" db="EMBL/GenBank/DDBJ databases">
        <title>Comparative genomics of anhydrobiosis in the tardigrade Hypsibius dujardini.</title>
        <authorList>
            <person name="Yoshida Y."/>
            <person name="Koutsovoulos G."/>
            <person name="Laetsch D."/>
            <person name="Stevens L."/>
            <person name="Kumar S."/>
            <person name="Horikawa D."/>
            <person name="Ishino K."/>
            <person name="Komine S."/>
            <person name="Tomita M."/>
            <person name="Blaxter M."/>
            <person name="Arakawa K."/>
        </authorList>
    </citation>
    <scope>NUCLEOTIDE SEQUENCE [LARGE SCALE GENOMIC DNA]</scope>
    <source>
        <strain evidence="3">Z151</strain>
    </source>
</reference>
<accession>A0A9X6RL62</accession>
<feature type="region of interest" description="Disordered" evidence="1">
    <location>
        <begin position="85"/>
        <end position="132"/>
    </location>
</feature>
<protein>
    <submittedName>
        <fullName evidence="2">Uncharacterized protein</fullName>
    </submittedName>
</protein>
<proteinExistence type="predicted"/>
<gene>
    <name evidence="2" type="ORF">BV898_16108</name>
</gene>
<sequence>MCVVHPPTDRGGQPRQLSTEDRIPQRARMHREDTEDDETAGAVASPSSKNLLRAQRRTFSVLSEGPSPCSAKNLLPAQRRTFSGDGARARLHWRPPRGDRHVTTAWSEKRGDDARPGAANEMKGGTRAERNA</sequence>
<dbReference type="Proteomes" id="UP000192578">
    <property type="component" value="Unassembled WGS sequence"/>
</dbReference>
<name>A0A9X6RL62_HYPEX</name>
<organism evidence="2 3">
    <name type="scientific">Hypsibius exemplaris</name>
    <name type="common">Freshwater tardigrade</name>
    <dbReference type="NCBI Taxonomy" id="2072580"/>
    <lineage>
        <taxon>Eukaryota</taxon>
        <taxon>Metazoa</taxon>
        <taxon>Ecdysozoa</taxon>
        <taxon>Tardigrada</taxon>
        <taxon>Eutardigrada</taxon>
        <taxon>Parachela</taxon>
        <taxon>Hypsibioidea</taxon>
        <taxon>Hypsibiidae</taxon>
        <taxon>Hypsibius</taxon>
    </lineage>
</organism>
<feature type="region of interest" description="Disordered" evidence="1">
    <location>
        <begin position="1"/>
        <end position="51"/>
    </location>
</feature>
<dbReference type="EMBL" id="MTYJ01000234">
    <property type="protein sequence ID" value="OWA51635.1"/>
    <property type="molecule type" value="Genomic_DNA"/>
</dbReference>
<evidence type="ECO:0000256" key="1">
    <source>
        <dbReference type="SAM" id="MobiDB-lite"/>
    </source>
</evidence>